<proteinExistence type="predicted"/>
<dbReference type="Pfam" id="PF02698">
    <property type="entry name" value="DUF218"/>
    <property type="match status" value="1"/>
</dbReference>
<dbReference type="RefSeq" id="WP_079645883.1">
    <property type="nucleotide sequence ID" value="NZ_FUZF01000030.1"/>
</dbReference>
<dbReference type="AlphaFoldDB" id="A0A1T5GQ61"/>
<dbReference type="InterPro" id="IPR003848">
    <property type="entry name" value="DUF218"/>
</dbReference>
<keyword evidence="3" id="KW-1185">Reference proteome</keyword>
<name>A0A1T5GQ61_9SPHI</name>
<protein>
    <submittedName>
        <fullName evidence="2">DUF218 domain-containing protein</fullName>
    </submittedName>
</protein>
<evidence type="ECO:0000259" key="1">
    <source>
        <dbReference type="Pfam" id="PF02698"/>
    </source>
</evidence>
<feature type="domain" description="DUF218" evidence="1">
    <location>
        <begin position="75"/>
        <end position="177"/>
    </location>
</feature>
<dbReference type="InterPro" id="IPR014729">
    <property type="entry name" value="Rossmann-like_a/b/a_fold"/>
</dbReference>
<dbReference type="EMBL" id="FUZF01000030">
    <property type="protein sequence ID" value="SKC10543.1"/>
    <property type="molecule type" value="Genomic_DNA"/>
</dbReference>
<dbReference type="STRING" id="1513896.SAMN05660841_04260"/>
<dbReference type="OrthoDB" id="9782395at2"/>
<evidence type="ECO:0000313" key="2">
    <source>
        <dbReference type="EMBL" id="SKC10543.1"/>
    </source>
</evidence>
<accession>A0A1T5GQ61</accession>
<dbReference type="Gene3D" id="3.40.50.620">
    <property type="entry name" value="HUPs"/>
    <property type="match status" value="1"/>
</dbReference>
<organism evidence="2 3">
    <name type="scientific">Sphingobacterium nematocida</name>
    <dbReference type="NCBI Taxonomy" id="1513896"/>
    <lineage>
        <taxon>Bacteria</taxon>
        <taxon>Pseudomonadati</taxon>
        <taxon>Bacteroidota</taxon>
        <taxon>Sphingobacteriia</taxon>
        <taxon>Sphingobacteriales</taxon>
        <taxon>Sphingobacteriaceae</taxon>
        <taxon>Sphingobacterium</taxon>
    </lineage>
</organism>
<reference evidence="3" key="1">
    <citation type="submission" date="2017-02" db="EMBL/GenBank/DDBJ databases">
        <authorList>
            <person name="Varghese N."/>
            <person name="Submissions S."/>
        </authorList>
    </citation>
    <scope>NUCLEOTIDE SEQUENCE [LARGE SCALE GENOMIC DNA]</scope>
    <source>
        <strain evidence="3">DSM 24091</strain>
    </source>
</reference>
<gene>
    <name evidence="2" type="ORF">SAMN05660841_04260</name>
</gene>
<evidence type="ECO:0000313" key="3">
    <source>
        <dbReference type="Proteomes" id="UP000190150"/>
    </source>
</evidence>
<dbReference type="Proteomes" id="UP000190150">
    <property type="component" value="Unassembled WGS sequence"/>
</dbReference>
<sequence>MQKYNSTEGRIREIAKLPNVPELSDNMIVALSDLCFYQSPVKNSDLLFVFGSNVLHKEIANEISRILFEFQIPTTIITGGIANYSSSYFEPIAESELIFCNIEKDNFPNTQFIIENESKNTLENIEFSNSMFDFSKVQNAIFLSHSYASMRSYLNLKKFCKNADFSNCQIKIPSDIQGIPVDINNWYKTDHGRKLVWGEYLRFKTYGTRGDFPIEEVQNKLSTIEDIILNLSEL</sequence>